<organism evidence="2 3">
    <name type="scientific">Carassius auratus</name>
    <name type="common">Goldfish</name>
    <dbReference type="NCBI Taxonomy" id="7957"/>
    <lineage>
        <taxon>Eukaryota</taxon>
        <taxon>Metazoa</taxon>
        <taxon>Chordata</taxon>
        <taxon>Craniata</taxon>
        <taxon>Vertebrata</taxon>
        <taxon>Euteleostomi</taxon>
        <taxon>Actinopterygii</taxon>
        <taxon>Neopterygii</taxon>
        <taxon>Teleostei</taxon>
        <taxon>Ostariophysi</taxon>
        <taxon>Cypriniformes</taxon>
        <taxon>Cyprinidae</taxon>
        <taxon>Cyprininae</taxon>
        <taxon>Carassius</taxon>
    </lineage>
</organism>
<keyword evidence="2" id="KW-1185">Reference proteome</keyword>
<proteinExistence type="predicted"/>
<dbReference type="GeneID" id="113055092"/>
<evidence type="ECO:0000313" key="2">
    <source>
        <dbReference type="Proteomes" id="UP000515129"/>
    </source>
</evidence>
<name>A0A6P6KZQ7_CARAU</name>
<gene>
    <name evidence="3" type="primary">LOC113055092</name>
</gene>
<dbReference type="Proteomes" id="UP000515129">
    <property type="component" value="Chromosome 36"/>
</dbReference>
<keyword evidence="1" id="KW-0175">Coiled coil</keyword>
<evidence type="ECO:0000313" key="3">
    <source>
        <dbReference type="RefSeq" id="XP_026076852.1"/>
    </source>
</evidence>
<evidence type="ECO:0000256" key="1">
    <source>
        <dbReference type="SAM" id="Coils"/>
    </source>
</evidence>
<dbReference type="AlphaFoldDB" id="A0A6P6KZQ7"/>
<sequence length="100" mass="11443">MGLGSIRSFLMKRMTAVAEEILNALKDNIIEYEQEIERLKQENYCLRSALTETCHDDRGMVWFNSRLQHRYSAGWSSARSSGFRALRNTSKDGGCHSDVP</sequence>
<feature type="coiled-coil region" evidence="1">
    <location>
        <begin position="15"/>
        <end position="49"/>
    </location>
</feature>
<protein>
    <submittedName>
        <fullName evidence="3">Uncharacterized protein LOC113055092 isoform X4</fullName>
    </submittedName>
</protein>
<reference evidence="3" key="1">
    <citation type="submission" date="2025-08" db="UniProtKB">
        <authorList>
            <consortium name="RefSeq"/>
        </authorList>
    </citation>
    <scope>IDENTIFICATION</scope>
    <source>
        <strain evidence="3">Wakin</strain>
        <tissue evidence="3">Muscle</tissue>
    </source>
</reference>
<dbReference type="RefSeq" id="XP_026076852.1">
    <property type="nucleotide sequence ID" value="XM_026221067.1"/>
</dbReference>
<accession>A0A6P6KZQ7</accession>